<keyword evidence="3" id="KW-1185">Reference proteome</keyword>
<evidence type="ECO:0000313" key="3">
    <source>
        <dbReference type="Proteomes" id="UP000007015"/>
    </source>
</evidence>
<feature type="compositionally biased region" description="Low complexity" evidence="1">
    <location>
        <begin position="154"/>
        <end position="166"/>
    </location>
</feature>
<sequence length="221" mass="23150">MAGVHLHLTSDLYSDLWYVARSPIADAMYFSGDVPYSTMDSELRLSSVTQQILILFAPGMEMYPCRQRPLHPCRDPLPPLPPDQVEERVRALPPPSLEAAAASPPTGPGGGEGAAATAASTPAGFGGGEGATATAAVAGVCCLPPNLVEGRVRAPPLSSPEAAAASHPVRPGEGDGAVTATRPPPHAAERSERGERKREKDKADARSARRLGSVLDRCRLF</sequence>
<dbReference type="AlphaFoldDB" id="B8B437"/>
<gene>
    <name evidence="2" type="ORF">OsI_23500</name>
</gene>
<dbReference type="Gramene" id="BGIOSGA020976-TA">
    <property type="protein sequence ID" value="BGIOSGA020976-PA"/>
    <property type="gene ID" value="BGIOSGA020976"/>
</dbReference>
<proteinExistence type="predicted"/>
<feature type="compositionally biased region" description="Basic and acidic residues" evidence="1">
    <location>
        <begin position="187"/>
        <end position="207"/>
    </location>
</feature>
<name>B8B437_ORYSI</name>
<organism evidence="2 3">
    <name type="scientific">Oryza sativa subsp. indica</name>
    <name type="common">Rice</name>
    <dbReference type="NCBI Taxonomy" id="39946"/>
    <lineage>
        <taxon>Eukaryota</taxon>
        <taxon>Viridiplantae</taxon>
        <taxon>Streptophyta</taxon>
        <taxon>Embryophyta</taxon>
        <taxon>Tracheophyta</taxon>
        <taxon>Spermatophyta</taxon>
        <taxon>Magnoliopsida</taxon>
        <taxon>Liliopsida</taxon>
        <taxon>Poales</taxon>
        <taxon>Poaceae</taxon>
        <taxon>BOP clade</taxon>
        <taxon>Oryzoideae</taxon>
        <taxon>Oryzeae</taxon>
        <taxon>Oryzinae</taxon>
        <taxon>Oryza</taxon>
        <taxon>Oryza sativa</taxon>
    </lineage>
</organism>
<dbReference type="HOGENOM" id="CLU_1252423_0_0_1"/>
<evidence type="ECO:0000256" key="1">
    <source>
        <dbReference type="SAM" id="MobiDB-lite"/>
    </source>
</evidence>
<accession>B8B437</accession>
<feature type="region of interest" description="Disordered" evidence="1">
    <location>
        <begin position="153"/>
        <end position="209"/>
    </location>
</feature>
<reference evidence="2 3" key="1">
    <citation type="journal article" date="2005" name="PLoS Biol.">
        <title>The genomes of Oryza sativa: a history of duplications.</title>
        <authorList>
            <person name="Yu J."/>
            <person name="Wang J."/>
            <person name="Lin W."/>
            <person name="Li S."/>
            <person name="Li H."/>
            <person name="Zhou J."/>
            <person name="Ni P."/>
            <person name="Dong W."/>
            <person name="Hu S."/>
            <person name="Zeng C."/>
            <person name="Zhang J."/>
            <person name="Zhang Y."/>
            <person name="Li R."/>
            <person name="Xu Z."/>
            <person name="Li S."/>
            <person name="Li X."/>
            <person name="Zheng H."/>
            <person name="Cong L."/>
            <person name="Lin L."/>
            <person name="Yin J."/>
            <person name="Geng J."/>
            <person name="Li G."/>
            <person name="Shi J."/>
            <person name="Liu J."/>
            <person name="Lv H."/>
            <person name="Li J."/>
            <person name="Wang J."/>
            <person name="Deng Y."/>
            <person name="Ran L."/>
            <person name="Shi X."/>
            <person name="Wang X."/>
            <person name="Wu Q."/>
            <person name="Li C."/>
            <person name="Ren X."/>
            <person name="Wang J."/>
            <person name="Wang X."/>
            <person name="Li D."/>
            <person name="Liu D."/>
            <person name="Zhang X."/>
            <person name="Ji Z."/>
            <person name="Zhao W."/>
            <person name="Sun Y."/>
            <person name="Zhang Z."/>
            <person name="Bao J."/>
            <person name="Han Y."/>
            <person name="Dong L."/>
            <person name="Ji J."/>
            <person name="Chen P."/>
            <person name="Wu S."/>
            <person name="Liu J."/>
            <person name="Xiao Y."/>
            <person name="Bu D."/>
            <person name="Tan J."/>
            <person name="Yang L."/>
            <person name="Ye C."/>
            <person name="Zhang J."/>
            <person name="Xu J."/>
            <person name="Zhou Y."/>
            <person name="Yu Y."/>
            <person name="Zhang B."/>
            <person name="Zhuang S."/>
            <person name="Wei H."/>
            <person name="Liu B."/>
            <person name="Lei M."/>
            <person name="Yu H."/>
            <person name="Li Y."/>
            <person name="Xu H."/>
            <person name="Wei S."/>
            <person name="He X."/>
            <person name="Fang L."/>
            <person name="Zhang Z."/>
            <person name="Zhang Y."/>
            <person name="Huang X."/>
            <person name="Su Z."/>
            <person name="Tong W."/>
            <person name="Li J."/>
            <person name="Tong Z."/>
            <person name="Li S."/>
            <person name="Ye J."/>
            <person name="Wang L."/>
            <person name="Fang L."/>
            <person name="Lei T."/>
            <person name="Chen C."/>
            <person name="Chen H."/>
            <person name="Xu Z."/>
            <person name="Li H."/>
            <person name="Huang H."/>
            <person name="Zhang F."/>
            <person name="Xu H."/>
            <person name="Li N."/>
            <person name="Zhao C."/>
            <person name="Li S."/>
            <person name="Dong L."/>
            <person name="Huang Y."/>
            <person name="Li L."/>
            <person name="Xi Y."/>
            <person name="Qi Q."/>
            <person name="Li W."/>
            <person name="Zhang B."/>
            <person name="Hu W."/>
            <person name="Zhang Y."/>
            <person name="Tian X."/>
            <person name="Jiao Y."/>
            <person name="Liang X."/>
            <person name="Jin J."/>
            <person name="Gao L."/>
            <person name="Zheng W."/>
            <person name="Hao B."/>
            <person name="Liu S."/>
            <person name="Wang W."/>
            <person name="Yuan L."/>
            <person name="Cao M."/>
            <person name="McDermott J."/>
            <person name="Samudrala R."/>
            <person name="Wang J."/>
            <person name="Wong G.K."/>
            <person name="Yang H."/>
        </authorList>
    </citation>
    <scope>NUCLEOTIDE SEQUENCE [LARGE SCALE GENOMIC DNA]</scope>
    <source>
        <strain evidence="3">cv. 93-11</strain>
    </source>
</reference>
<feature type="region of interest" description="Disordered" evidence="1">
    <location>
        <begin position="97"/>
        <end position="118"/>
    </location>
</feature>
<protein>
    <submittedName>
        <fullName evidence="2">Uncharacterized protein</fullName>
    </submittedName>
</protein>
<evidence type="ECO:0000313" key="2">
    <source>
        <dbReference type="EMBL" id="EEC80873.1"/>
    </source>
</evidence>
<dbReference type="Proteomes" id="UP000007015">
    <property type="component" value="Chromosome 6"/>
</dbReference>
<dbReference type="EMBL" id="CM000131">
    <property type="protein sequence ID" value="EEC80873.1"/>
    <property type="molecule type" value="Genomic_DNA"/>
</dbReference>